<evidence type="ECO:0000313" key="14">
    <source>
        <dbReference type="Proteomes" id="UP000694559"/>
    </source>
</evidence>
<dbReference type="PRINTS" id="PR01535">
    <property type="entry name" value="VOMERONASL2R"/>
</dbReference>
<dbReference type="AlphaFoldDB" id="A0A8C7E0S8"/>
<dbReference type="Gene3D" id="2.10.50.30">
    <property type="entry name" value="GPCR, family 3, nine cysteines domain"/>
    <property type="match status" value="1"/>
</dbReference>
<dbReference type="GO" id="GO:0004930">
    <property type="term" value="F:G protein-coupled receptor activity"/>
    <property type="evidence" value="ECO:0007669"/>
    <property type="project" value="UniProtKB-KW"/>
</dbReference>
<evidence type="ECO:0000256" key="10">
    <source>
        <dbReference type="ARBA" id="ARBA00023224"/>
    </source>
</evidence>
<dbReference type="GeneTree" id="ENSGT00950000182788"/>
<dbReference type="InterPro" id="IPR000068">
    <property type="entry name" value="GPCR_3_Ca_sens_rcpt-rel"/>
</dbReference>
<evidence type="ECO:0000256" key="1">
    <source>
        <dbReference type="ARBA" id="ARBA00004651"/>
    </source>
</evidence>
<evidence type="ECO:0000256" key="9">
    <source>
        <dbReference type="ARBA" id="ARBA00023180"/>
    </source>
</evidence>
<sequence length="781" mass="89267">NENPLTLSNITLGFNIFNDFFSPLYTYEATMELLSAPNGFIPNYKCGLQNNLIAVIEGPGSMAFLDMATILTYYKFAQVAYASTLETKTQTPSHFFYWMLPNALCQYKGFLQLFLHFGWTWVGVLYLNIGNIAETLWRNILPMFSKRGVCFEFIEKLPAGFLSEDEKTVHQSHAILNTVFNSTTNTVLFHGEFTSVLNLRFLLNLLEFSNVDYNTKVWVMTADVNFSLVLFQRSWDINFMHGTLSLSVISVEVSVFQNFVQMRNPALDKEDNFLKEFWQQTFNCFLSMSSVKEEDETICTGEEKLEHLPMTVFETSMTAHSYSVYTAVYAIAHALHILYSFQGQQRTMRRQKVFNQESWKVSRLLRTLIQLLRGVLTHLLTGEISFDKNGEIISEFDIINWITFPNQTFLRVKVGRIDPETTSDKPLIISEEKIIWPNRFNQVKSRKLFCCYDCTPCPKGKISDKTDMDDCFQCPEDQYPNNKQNLCMTKHVSYLSYGDLLATSLTTSALVLSFITNFVLGIFLKNHNTPIVKANNRSLSYTLLIYLLLSFLCSLLFIGRPMKVTLAVSCMLAKTITVVLAFMAIKPGSRMRIWIGKRLSLFIALSCFFIQSTFCMAWLGISPPFPHFDVWSVNSEIIIECNEGLVTMFYSVLGFMGFLVFVSFIAAFLAKKLPDTFQETKSITFSMLVFCSVWLSFVPAYMSTKGKYTIAVEIFAILASSAGLLAFIFFPKCYIVIIRPDLNKRDSPERAHPGEADPFEHLKLPAGLTHVTRYPKEITQI</sequence>
<evidence type="ECO:0000256" key="6">
    <source>
        <dbReference type="ARBA" id="ARBA00023040"/>
    </source>
</evidence>
<dbReference type="InterPro" id="IPR001828">
    <property type="entry name" value="ANF_lig-bd_rcpt"/>
</dbReference>
<dbReference type="OrthoDB" id="9028190at2759"/>
<reference evidence="13" key="1">
    <citation type="submission" date="2025-08" db="UniProtKB">
        <authorList>
            <consortium name="Ensembl"/>
        </authorList>
    </citation>
    <scope>IDENTIFICATION</scope>
</reference>
<dbReference type="Proteomes" id="UP000694559">
    <property type="component" value="Unplaced"/>
</dbReference>
<dbReference type="InterPro" id="IPR017978">
    <property type="entry name" value="GPCR_3_C"/>
</dbReference>
<feature type="transmembrane region" description="Helical" evidence="11">
    <location>
        <begin position="708"/>
        <end position="730"/>
    </location>
</feature>
<dbReference type="FunFam" id="2.10.50.30:FF:000004">
    <property type="entry name" value="Taste receptor type 1 member 3-like protein"/>
    <property type="match status" value="1"/>
</dbReference>
<dbReference type="InterPro" id="IPR000337">
    <property type="entry name" value="GPCR_3"/>
</dbReference>
<accession>A0A8C7E0S8</accession>
<reference evidence="13" key="2">
    <citation type="submission" date="2025-09" db="UniProtKB">
        <authorList>
            <consortium name="Ensembl"/>
        </authorList>
    </citation>
    <scope>IDENTIFICATION</scope>
</reference>
<dbReference type="InterPro" id="IPR038550">
    <property type="entry name" value="GPCR_3_9-Cys_sf"/>
</dbReference>
<keyword evidence="10" id="KW-0807">Transducer</keyword>
<keyword evidence="2" id="KW-1003">Cell membrane</keyword>
<protein>
    <recommendedName>
        <fullName evidence="12">G-protein coupled receptors family 3 profile domain-containing protein</fullName>
    </recommendedName>
</protein>
<keyword evidence="6" id="KW-0297">G-protein coupled receptor</keyword>
<dbReference type="PROSITE" id="PS50259">
    <property type="entry name" value="G_PROTEIN_RECEP_F3_4"/>
    <property type="match status" value="1"/>
</dbReference>
<evidence type="ECO:0000256" key="7">
    <source>
        <dbReference type="ARBA" id="ARBA00023136"/>
    </source>
</evidence>
<evidence type="ECO:0000256" key="8">
    <source>
        <dbReference type="ARBA" id="ARBA00023170"/>
    </source>
</evidence>
<evidence type="ECO:0000313" key="13">
    <source>
        <dbReference type="Ensembl" id="ENSNNAP00000016037.1"/>
    </source>
</evidence>
<keyword evidence="14" id="KW-1185">Reference proteome</keyword>
<keyword evidence="8" id="KW-0675">Receptor</keyword>
<dbReference type="GO" id="GO:0005886">
    <property type="term" value="C:plasma membrane"/>
    <property type="evidence" value="ECO:0007669"/>
    <property type="project" value="UniProtKB-SubCell"/>
</dbReference>
<feature type="transmembrane region" description="Helical" evidence="11">
    <location>
        <begin position="541"/>
        <end position="558"/>
    </location>
</feature>
<dbReference type="Gene3D" id="3.40.50.2300">
    <property type="match status" value="2"/>
</dbReference>
<evidence type="ECO:0000256" key="3">
    <source>
        <dbReference type="ARBA" id="ARBA00022692"/>
    </source>
</evidence>
<evidence type="ECO:0000259" key="12">
    <source>
        <dbReference type="PROSITE" id="PS50259"/>
    </source>
</evidence>
<keyword evidence="3 11" id="KW-0812">Transmembrane</keyword>
<dbReference type="Pfam" id="PF00003">
    <property type="entry name" value="7tm_3"/>
    <property type="match status" value="1"/>
</dbReference>
<evidence type="ECO:0000256" key="5">
    <source>
        <dbReference type="ARBA" id="ARBA00022989"/>
    </source>
</evidence>
<feature type="transmembrane region" description="Helical" evidence="11">
    <location>
        <begin position="494"/>
        <end position="520"/>
    </location>
</feature>
<feature type="transmembrane region" description="Helical" evidence="11">
    <location>
        <begin position="682"/>
        <end position="702"/>
    </location>
</feature>
<dbReference type="Pfam" id="PF01094">
    <property type="entry name" value="ANF_receptor"/>
    <property type="match status" value="1"/>
</dbReference>
<dbReference type="Pfam" id="PF07562">
    <property type="entry name" value="NCD3G"/>
    <property type="match status" value="1"/>
</dbReference>
<feature type="transmembrane region" description="Helical" evidence="11">
    <location>
        <begin position="564"/>
        <end position="587"/>
    </location>
</feature>
<keyword evidence="4" id="KW-0732">Signal</keyword>
<keyword evidence="5 11" id="KW-1133">Transmembrane helix</keyword>
<dbReference type="OMA" id="STFCMAW"/>
<feature type="transmembrane region" description="Helical" evidence="11">
    <location>
        <begin position="599"/>
        <end position="621"/>
    </location>
</feature>
<proteinExistence type="predicted"/>
<dbReference type="PANTHER" id="PTHR24061:SF599">
    <property type="entry name" value="G-PROTEIN COUPLED RECEPTORS FAMILY 3 PROFILE DOMAIN-CONTAINING PROTEIN"/>
    <property type="match status" value="1"/>
</dbReference>
<keyword evidence="9" id="KW-0325">Glycoprotein</keyword>
<organism evidence="13 14">
    <name type="scientific">Naja naja</name>
    <name type="common">Indian cobra</name>
    <dbReference type="NCBI Taxonomy" id="35670"/>
    <lineage>
        <taxon>Eukaryota</taxon>
        <taxon>Metazoa</taxon>
        <taxon>Chordata</taxon>
        <taxon>Craniata</taxon>
        <taxon>Vertebrata</taxon>
        <taxon>Euteleostomi</taxon>
        <taxon>Lepidosauria</taxon>
        <taxon>Squamata</taxon>
        <taxon>Bifurcata</taxon>
        <taxon>Unidentata</taxon>
        <taxon>Episquamata</taxon>
        <taxon>Toxicofera</taxon>
        <taxon>Serpentes</taxon>
        <taxon>Colubroidea</taxon>
        <taxon>Elapidae</taxon>
        <taxon>Elapinae</taxon>
        <taxon>Naja</taxon>
    </lineage>
</organism>
<dbReference type="PRINTS" id="PR00248">
    <property type="entry name" value="GPCRMGR"/>
</dbReference>
<evidence type="ECO:0000256" key="11">
    <source>
        <dbReference type="SAM" id="Phobius"/>
    </source>
</evidence>
<feature type="transmembrane region" description="Helical" evidence="11">
    <location>
        <begin position="648"/>
        <end position="670"/>
    </location>
</feature>
<dbReference type="InterPro" id="IPR011500">
    <property type="entry name" value="GPCR_3_9-Cys_dom"/>
</dbReference>
<evidence type="ECO:0000256" key="2">
    <source>
        <dbReference type="ARBA" id="ARBA00022475"/>
    </source>
</evidence>
<evidence type="ECO:0000256" key="4">
    <source>
        <dbReference type="ARBA" id="ARBA00022729"/>
    </source>
</evidence>
<dbReference type="InterPro" id="IPR004073">
    <property type="entry name" value="GPCR_3_vmron_rcpt_2"/>
</dbReference>
<name>A0A8C7E0S8_NAJNA</name>
<dbReference type="SUPFAM" id="SSF53822">
    <property type="entry name" value="Periplasmic binding protein-like I"/>
    <property type="match status" value="1"/>
</dbReference>
<dbReference type="Ensembl" id="ENSNNAT00000016818.1">
    <property type="protein sequence ID" value="ENSNNAP00000016037.1"/>
    <property type="gene ID" value="ENSNNAG00000010751.1"/>
</dbReference>
<comment type="subcellular location">
    <subcellularLocation>
        <location evidence="1">Cell membrane</location>
        <topology evidence="1">Multi-pass membrane protein</topology>
    </subcellularLocation>
</comment>
<keyword evidence="7 11" id="KW-0472">Membrane</keyword>
<dbReference type="InterPro" id="IPR028082">
    <property type="entry name" value="Peripla_BP_I"/>
</dbReference>
<dbReference type="PANTHER" id="PTHR24061">
    <property type="entry name" value="CALCIUM-SENSING RECEPTOR-RELATED"/>
    <property type="match status" value="1"/>
</dbReference>
<feature type="domain" description="G-protein coupled receptors family 3 profile" evidence="12">
    <location>
        <begin position="501"/>
        <end position="743"/>
    </location>
</feature>